<dbReference type="Pfam" id="PF01073">
    <property type="entry name" value="3Beta_HSD"/>
    <property type="match status" value="1"/>
</dbReference>
<feature type="region of interest" description="Disordered" evidence="1">
    <location>
        <begin position="282"/>
        <end position="314"/>
    </location>
</feature>
<dbReference type="AlphaFoldDB" id="A0A0C3NVZ3"/>
<feature type="compositionally biased region" description="Polar residues" evidence="1">
    <location>
        <begin position="305"/>
        <end position="314"/>
    </location>
</feature>
<gene>
    <name evidence="3" type="ORF">M404DRAFT_30585</name>
</gene>
<reference evidence="4" key="2">
    <citation type="submission" date="2015-01" db="EMBL/GenBank/DDBJ databases">
        <title>Evolutionary Origins and Diversification of the Mycorrhizal Mutualists.</title>
        <authorList>
            <consortium name="DOE Joint Genome Institute"/>
            <consortium name="Mycorrhizal Genomics Consortium"/>
            <person name="Kohler A."/>
            <person name="Kuo A."/>
            <person name="Nagy L.G."/>
            <person name="Floudas D."/>
            <person name="Copeland A."/>
            <person name="Barry K.W."/>
            <person name="Cichocki N."/>
            <person name="Veneault-Fourrey C."/>
            <person name="LaButti K."/>
            <person name="Lindquist E.A."/>
            <person name="Lipzen A."/>
            <person name="Lundell T."/>
            <person name="Morin E."/>
            <person name="Murat C."/>
            <person name="Riley R."/>
            <person name="Ohm R."/>
            <person name="Sun H."/>
            <person name="Tunlid A."/>
            <person name="Henrissat B."/>
            <person name="Grigoriev I.V."/>
            <person name="Hibbett D.S."/>
            <person name="Martin F."/>
        </authorList>
    </citation>
    <scope>NUCLEOTIDE SEQUENCE [LARGE SCALE GENOMIC DNA]</scope>
    <source>
        <strain evidence="4">Marx 270</strain>
    </source>
</reference>
<feature type="compositionally biased region" description="Pro residues" evidence="1">
    <location>
        <begin position="706"/>
        <end position="718"/>
    </location>
</feature>
<dbReference type="SUPFAM" id="SSF51735">
    <property type="entry name" value="NAD(P)-binding Rossmann-fold domains"/>
    <property type="match status" value="1"/>
</dbReference>
<evidence type="ECO:0000313" key="4">
    <source>
        <dbReference type="Proteomes" id="UP000054217"/>
    </source>
</evidence>
<dbReference type="EMBL" id="KN832006">
    <property type="protein sequence ID" value="KIN99343.1"/>
    <property type="molecule type" value="Genomic_DNA"/>
</dbReference>
<evidence type="ECO:0000313" key="3">
    <source>
        <dbReference type="EMBL" id="KIN99343.1"/>
    </source>
</evidence>
<keyword evidence="4" id="KW-1185">Reference proteome</keyword>
<dbReference type="Gene3D" id="3.40.50.720">
    <property type="entry name" value="NAD(P)-binding Rossmann-like Domain"/>
    <property type="match status" value="1"/>
</dbReference>
<reference evidence="3 4" key="1">
    <citation type="submission" date="2014-04" db="EMBL/GenBank/DDBJ databases">
        <authorList>
            <consortium name="DOE Joint Genome Institute"/>
            <person name="Kuo A."/>
            <person name="Kohler A."/>
            <person name="Costa M.D."/>
            <person name="Nagy L.G."/>
            <person name="Floudas D."/>
            <person name="Copeland A."/>
            <person name="Barry K.W."/>
            <person name="Cichocki N."/>
            <person name="Veneault-Fourrey C."/>
            <person name="LaButti K."/>
            <person name="Lindquist E.A."/>
            <person name="Lipzen A."/>
            <person name="Lundell T."/>
            <person name="Morin E."/>
            <person name="Murat C."/>
            <person name="Sun H."/>
            <person name="Tunlid A."/>
            <person name="Henrissat B."/>
            <person name="Grigoriev I.V."/>
            <person name="Hibbett D.S."/>
            <person name="Martin F."/>
            <person name="Nordberg H.P."/>
            <person name="Cantor M.N."/>
            <person name="Hua S.X."/>
        </authorList>
    </citation>
    <scope>NUCLEOTIDE SEQUENCE [LARGE SCALE GENOMIC DNA]</scope>
    <source>
        <strain evidence="3 4">Marx 270</strain>
    </source>
</reference>
<name>A0A0C3NVZ3_PISTI</name>
<dbReference type="Proteomes" id="UP000054217">
    <property type="component" value="Unassembled WGS sequence"/>
</dbReference>
<protein>
    <recommendedName>
        <fullName evidence="2">3-beta hydroxysteroid dehydrogenase/isomerase domain-containing protein</fullName>
    </recommendedName>
</protein>
<feature type="compositionally biased region" description="Basic and acidic residues" evidence="1">
    <location>
        <begin position="294"/>
        <end position="304"/>
    </location>
</feature>
<evidence type="ECO:0000256" key="1">
    <source>
        <dbReference type="SAM" id="MobiDB-lite"/>
    </source>
</evidence>
<feature type="region of interest" description="Disordered" evidence="1">
    <location>
        <begin position="697"/>
        <end position="724"/>
    </location>
</feature>
<dbReference type="OrthoDB" id="10058185at2759"/>
<dbReference type="InParanoid" id="A0A0C3NVZ3"/>
<organism evidence="3 4">
    <name type="scientific">Pisolithus tinctorius Marx 270</name>
    <dbReference type="NCBI Taxonomy" id="870435"/>
    <lineage>
        <taxon>Eukaryota</taxon>
        <taxon>Fungi</taxon>
        <taxon>Dikarya</taxon>
        <taxon>Basidiomycota</taxon>
        <taxon>Agaricomycotina</taxon>
        <taxon>Agaricomycetes</taxon>
        <taxon>Agaricomycetidae</taxon>
        <taxon>Boletales</taxon>
        <taxon>Sclerodermatineae</taxon>
        <taxon>Pisolithaceae</taxon>
        <taxon>Pisolithus</taxon>
    </lineage>
</organism>
<dbReference type="InterPro" id="IPR002225">
    <property type="entry name" value="3Beta_OHSteriod_DH/Estase"/>
</dbReference>
<dbReference type="InterPro" id="IPR036291">
    <property type="entry name" value="NAD(P)-bd_dom_sf"/>
</dbReference>
<dbReference type="GO" id="GO:0006694">
    <property type="term" value="P:steroid biosynthetic process"/>
    <property type="evidence" value="ECO:0007669"/>
    <property type="project" value="InterPro"/>
</dbReference>
<accession>A0A0C3NVZ3</accession>
<evidence type="ECO:0000259" key="2">
    <source>
        <dbReference type="Pfam" id="PF01073"/>
    </source>
</evidence>
<dbReference type="STRING" id="870435.A0A0C3NVZ3"/>
<feature type="domain" description="3-beta hydroxysteroid dehydrogenase/isomerase" evidence="2">
    <location>
        <begin position="728"/>
        <end position="790"/>
    </location>
</feature>
<sequence length="922" mass="104146">MSKIPLEFETERLEGHARSTRVEDEALKVLASGHEADKSVHQGNADSYRTLRGTEYIKTKVVARRIKIEEPSRLVIQRKPPEEALRIEMLKHVVRVDDLALEMFHGSAVSAINVLFEDSSSELMRALDVGTCAASPVVLTKRSHVTAPRVVAARTQIGHTVKRVRRLHFDLQQRPSKIREQARCEGDIEITQNKLHGSAFRFDFGTLYSHWPYFREGSYLRRTAIAVQETTTTARLDNDRRMRKDRTAIQGKKNGSTRRHASDIQAATIEGPTMVYDRRSCGSTARRARALQVDSRRQSSRIRDPTSTNAEPNGSRFCSSFKPFYLHRFYTRDNGYMRRGASDSQARARRTPSTVYEEEDVLPLVYIKVTVAILGRAMLRLEPRFIHHVLRPLTALRKRVNTTSYYRFHRSYLHYKVKSMEPSIRGDVFMHLKRNGPSFYLSCATSCLQEHCSRIDDDFEETTYRPTERQVQRLHGSTTELARQLRIELQQQSSGIQDLTSVEMEPDGSCLYFCFAAFYLQIHHSRVDGNLEERTHRHTAQQVHQPRKATGNEFEATLRNCAQDLIRIATQWRGLESQRDARHVESVEIVPSGLEGPSFSFFFRAIYLKLYHFREYKFLQSIDESSSNGAPTVRRLTSRSMAVSLQVEDAYPVIDRSRFIGRHTIKQLAKGNSVSVLDIVQRHHDIPVYLGNVTDERDIKARKTPPSMPGPTSKPPEPSSMRLSQRGVTFGGTDIVNVDERVPYLEKPFDVYNDSKAQGEKIVLEANGKDGLWTVALRPAGMFGPTDSQISGSGGLFDCTYDGNIAHTILLAGGGLIPPPSYSSATSSEPRLDPEGATAKLNESLHRVLPPVCATTECHHVTQTLGPYVAPPPNTEPILSVFNTPFDPHERKHPISGSRSGVCGREIRCLRRSASAVQVARV</sequence>
<dbReference type="HOGENOM" id="CLU_316440_0_0_1"/>
<dbReference type="GO" id="GO:0016616">
    <property type="term" value="F:oxidoreductase activity, acting on the CH-OH group of donors, NAD or NADP as acceptor"/>
    <property type="evidence" value="ECO:0007669"/>
    <property type="project" value="InterPro"/>
</dbReference>
<proteinExistence type="predicted"/>